<sequence>MKKQAVIVAFSAIAAILMSCGSTKEAAKAKEEPTAASQVKKVVGAEGVERPSWVMEGKQSLDGIYAVGSAKMSNMQNSLKAARVNGRAELANTVQVSLKGATTTYAEDTGIPEDALNYMEEAIVARTDALLQGSTQADYWVGQDNTVYVLMFLPYEAVLPTVNDIVKDYAANQKSEITIEKVSDAVKKYKLLGN</sequence>
<dbReference type="RefSeq" id="WP_210116719.1">
    <property type="nucleotide sequence ID" value="NZ_CP054257.1"/>
</dbReference>
<reference evidence="2" key="1">
    <citation type="submission" date="2020-05" db="EMBL/GenBank/DDBJ databases">
        <authorList>
            <person name="Zeng H."/>
            <person name="Chan Y.K."/>
            <person name="Watt R.M."/>
        </authorList>
    </citation>
    <scope>NUCLEOTIDE SEQUENCE</scope>
    <source>
        <strain evidence="2">ATCC 700773</strain>
    </source>
</reference>
<reference evidence="2" key="2">
    <citation type="journal article" date="2021" name="Microbiol. Resour. Announc.">
        <title>Complete Genome Sequences of Three Human Oral Treponema parvum Isolates.</title>
        <authorList>
            <person name="Zeng H."/>
            <person name="Watt R.M."/>
        </authorList>
    </citation>
    <scope>NUCLEOTIDE SEQUENCE</scope>
    <source>
        <strain evidence="2">ATCC 700773</strain>
    </source>
</reference>
<organism evidence="2 3">
    <name type="scientific">Treponema parvum</name>
    <dbReference type="NCBI Taxonomy" id="138851"/>
    <lineage>
        <taxon>Bacteria</taxon>
        <taxon>Pseudomonadati</taxon>
        <taxon>Spirochaetota</taxon>
        <taxon>Spirochaetia</taxon>
        <taxon>Spirochaetales</taxon>
        <taxon>Treponemataceae</taxon>
        <taxon>Treponema</taxon>
    </lineage>
</organism>
<dbReference type="Proteomes" id="UP000671995">
    <property type="component" value="Chromosome"/>
</dbReference>
<keyword evidence="2" id="KW-0449">Lipoprotein</keyword>
<accession>A0A975EZV3</accession>
<dbReference type="AlphaFoldDB" id="A0A975EZV3"/>
<feature type="domain" description="Lipoprotein LPP20-like" evidence="1">
    <location>
        <begin position="51"/>
        <end position="151"/>
    </location>
</feature>
<dbReference type="EMBL" id="CP054257">
    <property type="protein sequence ID" value="QTQ12005.1"/>
    <property type="molecule type" value="Genomic_DNA"/>
</dbReference>
<evidence type="ECO:0000259" key="1">
    <source>
        <dbReference type="Pfam" id="PF02169"/>
    </source>
</evidence>
<protein>
    <submittedName>
        <fullName evidence="2">LPP20 family lipoprotein</fullName>
    </submittedName>
</protein>
<gene>
    <name evidence="2" type="ORF">HRI96_07250</name>
</gene>
<dbReference type="Pfam" id="PF02169">
    <property type="entry name" value="LPP20"/>
    <property type="match status" value="1"/>
</dbReference>
<evidence type="ECO:0000313" key="2">
    <source>
        <dbReference type="EMBL" id="QTQ12005.1"/>
    </source>
</evidence>
<dbReference type="InterPro" id="IPR024952">
    <property type="entry name" value="LPP20-like_dom"/>
</dbReference>
<proteinExistence type="predicted"/>
<dbReference type="PROSITE" id="PS51257">
    <property type="entry name" value="PROKAR_LIPOPROTEIN"/>
    <property type="match status" value="1"/>
</dbReference>
<name>A0A975EZV3_9SPIR</name>
<evidence type="ECO:0000313" key="3">
    <source>
        <dbReference type="Proteomes" id="UP000671995"/>
    </source>
</evidence>